<evidence type="ECO:0000313" key="3">
    <source>
        <dbReference type="Proteomes" id="UP000279384"/>
    </source>
</evidence>
<protein>
    <submittedName>
        <fullName evidence="2">HNH endonuclease</fullName>
    </submittedName>
</protein>
<dbReference type="GO" id="GO:0004519">
    <property type="term" value="F:endonuclease activity"/>
    <property type="evidence" value="ECO:0007669"/>
    <property type="project" value="UniProtKB-KW"/>
</dbReference>
<reference evidence="2 3" key="1">
    <citation type="submission" date="2018-10" db="EMBL/GenBank/DDBJ databases">
        <title>Genomic Encyclopedia of Type Strains, Phase IV (KMG-IV): sequencing the most valuable type-strain genomes for metagenomic binning, comparative biology and taxonomic classification.</title>
        <authorList>
            <person name="Goeker M."/>
        </authorList>
    </citation>
    <scope>NUCLEOTIDE SEQUENCE [LARGE SCALE GENOMIC DNA]</scope>
    <source>
        <strain evidence="2 3">DSM 3303</strain>
    </source>
</reference>
<evidence type="ECO:0000313" key="2">
    <source>
        <dbReference type="EMBL" id="RKQ57839.1"/>
    </source>
</evidence>
<comment type="caution">
    <text evidence="2">The sequence shown here is derived from an EMBL/GenBank/DDBJ whole genome shotgun (WGS) entry which is preliminary data.</text>
</comment>
<feature type="domain" description="HNH" evidence="1">
    <location>
        <begin position="162"/>
        <end position="216"/>
    </location>
</feature>
<dbReference type="InterPro" id="IPR003615">
    <property type="entry name" value="HNH_nuc"/>
</dbReference>
<dbReference type="CDD" id="cd00085">
    <property type="entry name" value="HNHc"/>
    <property type="match status" value="1"/>
</dbReference>
<sequence length="237" mass="26470">MTNPSVVTYRPSMKHRRDQTVILTLTAAIERVFGTRDEDGAYPLGAFYTRNVSKKTWRHVKGIWYVPKNPDNFSQRVVDLEAVDHFSRAILSGETVLLGTTTVDWEAIPEDSAGLLPPRLADDISADEGARQLRWHMRRERKKGLRNAKIAAVLGAGGTIACEVCGFDFARHYGEPGEGFCEVHHTKPLRDRTGSEQTSIADLAILCSNCHSTIHRTSPMWDVSKLASVWATRHAET</sequence>
<evidence type="ECO:0000259" key="1">
    <source>
        <dbReference type="Pfam" id="PF01844"/>
    </source>
</evidence>
<dbReference type="Proteomes" id="UP000279384">
    <property type="component" value="Unassembled WGS sequence"/>
</dbReference>
<proteinExistence type="predicted"/>
<dbReference type="GO" id="GO:0008270">
    <property type="term" value="F:zinc ion binding"/>
    <property type="evidence" value="ECO:0007669"/>
    <property type="project" value="InterPro"/>
</dbReference>
<dbReference type="Pfam" id="PF01844">
    <property type="entry name" value="HNH"/>
    <property type="match status" value="1"/>
</dbReference>
<keyword evidence="2" id="KW-0378">Hydrolase</keyword>
<keyword evidence="2" id="KW-0255">Endonuclease</keyword>
<dbReference type="InterPro" id="IPR002711">
    <property type="entry name" value="HNH"/>
</dbReference>
<organism evidence="2 3">
    <name type="scientific">Vogesella indigofera</name>
    <name type="common">Pseudomonas indigofera</name>
    <dbReference type="NCBI Taxonomy" id="45465"/>
    <lineage>
        <taxon>Bacteria</taxon>
        <taxon>Pseudomonadati</taxon>
        <taxon>Pseudomonadota</taxon>
        <taxon>Betaproteobacteria</taxon>
        <taxon>Neisseriales</taxon>
        <taxon>Chromobacteriaceae</taxon>
        <taxon>Vogesella</taxon>
    </lineage>
</organism>
<name>A0A495BA74_VOGIN</name>
<dbReference type="GO" id="GO:0003676">
    <property type="term" value="F:nucleic acid binding"/>
    <property type="evidence" value="ECO:0007669"/>
    <property type="project" value="InterPro"/>
</dbReference>
<dbReference type="EMBL" id="RBID01000015">
    <property type="protein sequence ID" value="RKQ57839.1"/>
    <property type="molecule type" value="Genomic_DNA"/>
</dbReference>
<keyword evidence="2" id="KW-0540">Nuclease</keyword>
<accession>A0A495BA74</accession>
<gene>
    <name evidence="2" type="ORF">C8E02_2141</name>
</gene>
<dbReference type="AlphaFoldDB" id="A0A495BA74"/>